<dbReference type="EMBL" id="KZ679679">
    <property type="protein sequence ID" value="PTB55908.1"/>
    <property type="molecule type" value="Genomic_DNA"/>
</dbReference>
<dbReference type="RefSeq" id="XP_024775585.1">
    <property type="nucleotide sequence ID" value="XM_024920391.1"/>
</dbReference>
<accession>A0A2T4AG66</accession>
<evidence type="ECO:0000313" key="1">
    <source>
        <dbReference type="EMBL" id="PTB55908.1"/>
    </source>
</evidence>
<evidence type="ECO:0000313" key="2">
    <source>
        <dbReference type="Proteomes" id="UP000241690"/>
    </source>
</evidence>
<gene>
    <name evidence="1" type="ORF">M431DRAFT_519491</name>
</gene>
<dbReference type="Proteomes" id="UP000241690">
    <property type="component" value="Unassembled WGS sequence"/>
</dbReference>
<sequence>MIHSQPAHQGNVAMAVPARKVKFVASDPARGGLPVKRRQVQQACLSCRRKKVS</sequence>
<reference evidence="1 2" key="1">
    <citation type="submission" date="2016-07" db="EMBL/GenBank/DDBJ databases">
        <title>Multiple horizontal gene transfer events from other fungi enriched the ability of initially mycotrophic Trichoderma (Ascomycota) to feed on dead plant biomass.</title>
        <authorList>
            <consortium name="DOE Joint Genome Institute"/>
            <person name="Aerts A."/>
            <person name="Atanasova L."/>
            <person name="Chenthamara K."/>
            <person name="Zhang J."/>
            <person name="Grujic M."/>
            <person name="Henrissat B."/>
            <person name="Kuo A."/>
            <person name="Salamov A."/>
            <person name="Lipzen A."/>
            <person name="Labutti K."/>
            <person name="Barry K."/>
            <person name="Miao Y."/>
            <person name="Rahimi M.J."/>
            <person name="Shen Q."/>
            <person name="Grigoriev I.V."/>
            <person name="Kubicek C.P."/>
            <person name="Druzhinina I.S."/>
        </authorList>
    </citation>
    <scope>NUCLEOTIDE SEQUENCE [LARGE SCALE GENOMIC DNA]</scope>
    <source>
        <strain evidence="1 2">CBS 226.95</strain>
    </source>
</reference>
<dbReference type="STRING" id="983964.A0A2T4AG66"/>
<dbReference type="GeneID" id="36628960"/>
<keyword evidence="2" id="KW-1185">Reference proteome</keyword>
<organism evidence="1 2">
    <name type="scientific">Trichoderma harzianum CBS 226.95</name>
    <dbReference type="NCBI Taxonomy" id="983964"/>
    <lineage>
        <taxon>Eukaryota</taxon>
        <taxon>Fungi</taxon>
        <taxon>Dikarya</taxon>
        <taxon>Ascomycota</taxon>
        <taxon>Pezizomycotina</taxon>
        <taxon>Sordariomycetes</taxon>
        <taxon>Hypocreomycetidae</taxon>
        <taxon>Hypocreales</taxon>
        <taxon>Hypocreaceae</taxon>
        <taxon>Trichoderma</taxon>
    </lineage>
</organism>
<protein>
    <submittedName>
        <fullName evidence="1">Uncharacterized protein</fullName>
    </submittedName>
</protein>
<name>A0A2T4AG66_TRIHA</name>
<proteinExistence type="predicted"/>
<dbReference type="AlphaFoldDB" id="A0A2T4AG66"/>